<organism evidence="1 2">
    <name type="scientific">Vigna angularis var. angularis</name>
    <dbReference type="NCBI Taxonomy" id="157739"/>
    <lineage>
        <taxon>Eukaryota</taxon>
        <taxon>Viridiplantae</taxon>
        <taxon>Streptophyta</taxon>
        <taxon>Embryophyta</taxon>
        <taxon>Tracheophyta</taxon>
        <taxon>Spermatophyta</taxon>
        <taxon>Magnoliopsida</taxon>
        <taxon>eudicotyledons</taxon>
        <taxon>Gunneridae</taxon>
        <taxon>Pentapetalae</taxon>
        <taxon>rosids</taxon>
        <taxon>fabids</taxon>
        <taxon>Fabales</taxon>
        <taxon>Fabaceae</taxon>
        <taxon>Papilionoideae</taxon>
        <taxon>50 kb inversion clade</taxon>
        <taxon>NPAAA clade</taxon>
        <taxon>indigoferoid/millettioid clade</taxon>
        <taxon>Phaseoleae</taxon>
        <taxon>Vigna</taxon>
    </lineage>
</organism>
<dbReference type="EMBL" id="AP015037">
    <property type="protein sequence ID" value="BAT84339.1"/>
    <property type="molecule type" value="Genomic_DNA"/>
</dbReference>
<dbReference type="AlphaFoldDB" id="A0A0S3RUQ0"/>
<evidence type="ECO:0000313" key="1">
    <source>
        <dbReference type="EMBL" id="BAT84339.1"/>
    </source>
</evidence>
<evidence type="ECO:0000313" key="2">
    <source>
        <dbReference type="Proteomes" id="UP000291084"/>
    </source>
</evidence>
<reference evidence="1 2" key="1">
    <citation type="journal article" date="2015" name="Sci. Rep.">
        <title>The power of single molecule real-time sequencing technology in the de novo assembly of a eukaryotic genome.</title>
        <authorList>
            <person name="Sakai H."/>
            <person name="Naito K."/>
            <person name="Ogiso-Tanaka E."/>
            <person name="Takahashi Y."/>
            <person name="Iseki K."/>
            <person name="Muto C."/>
            <person name="Satou K."/>
            <person name="Teruya K."/>
            <person name="Shiroma A."/>
            <person name="Shimoji M."/>
            <person name="Hirano T."/>
            <person name="Itoh T."/>
            <person name="Kaga A."/>
            <person name="Tomooka N."/>
        </authorList>
    </citation>
    <scope>NUCLEOTIDE SEQUENCE [LARGE SCALE GENOMIC DNA]</scope>
    <source>
        <strain evidence="2">cv. Shumari</strain>
    </source>
</reference>
<name>A0A0S3RUQ0_PHAAN</name>
<gene>
    <name evidence="1" type="primary">Vigan.04G167600</name>
    <name evidence="1" type="ORF">VIGAN_04167600</name>
</gene>
<protein>
    <submittedName>
        <fullName evidence="1">Uncharacterized protein</fullName>
    </submittedName>
</protein>
<accession>A0A0S3RUQ0</accession>
<dbReference type="Proteomes" id="UP000291084">
    <property type="component" value="Chromosome 4"/>
</dbReference>
<proteinExistence type="predicted"/>
<keyword evidence="2" id="KW-1185">Reference proteome</keyword>
<sequence length="72" mass="8581">MQRRTNEVRPRTAAKASSFFISSYFKLVKLLQNRDSNRSHRVYNRFHRVYSKIEFASELTRKPELGTQTRSS</sequence>